<dbReference type="GO" id="GO:0030170">
    <property type="term" value="F:pyridoxal phosphate binding"/>
    <property type="evidence" value="ECO:0007669"/>
    <property type="project" value="InterPro"/>
</dbReference>
<keyword evidence="2" id="KW-0210">Decarboxylase</keyword>
<dbReference type="Pfam" id="PF00282">
    <property type="entry name" value="Pyridoxal_deC"/>
    <property type="match status" value="1"/>
</dbReference>
<dbReference type="InterPro" id="IPR010977">
    <property type="entry name" value="Aromatic_deC"/>
</dbReference>
<keyword evidence="4 6" id="KW-0456">Lyase</keyword>
<dbReference type="InterPro" id="IPR015421">
    <property type="entry name" value="PyrdxlP-dep_Trfase_major"/>
</dbReference>
<evidence type="ECO:0000313" key="7">
    <source>
        <dbReference type="EMBL" id="TXD91916.1"/>
    </source>
</evidence>
<evidence type="ECO:0000256" key="2">
    <source>
        <dbReference type="ARBA" id="ARBA00022793"/>
    </source>
</evidence>
<accession>A0A5C6ZP34</accession>
<dbReference type="InterPro" id="IPR002129">
    <property type="entry name" value="PyrdxlP-dep_de-COase"/>
</dbReference>
<feature type="modified residue" description="N6-(pyridoxal phosphate)lysine" evidence="5">
    <location>
        <position position="47"/>
    </location>
</feature>
<evidence type="ECO:0000256" key="6">
    <source>
        <dbReference type="RuleBase" id="RU000382"/>
    </source>
</evidence>
<gene>
    <name evidence="7" type="ORF">ES724_15510</name>
</gene>
<evidence type="ECO:0000256" key="3">
    <source>
        <dbReference type="ARBA" id="ARBA00022898"/>
    </source>
</evidence>
<protein>
    <submittedName>
        <fullName evidence="7">Uncharacterized protein</fullName>
    </submittedName>
</protein>
<evidence type="ECO:0000256" key="1">
    <source>
        <dbReference type="ARBA" id="ARBA00001933"/>
    </source>
</evidence>
<keyword evidence="3 5" id="KW-0663">Pyridoxal phosphate</keyword>
<evidence type="ECO:0000256" key="5">
    <source>
        <dbReference type="PIRSR" id="PIRSR602129-50"/>
    </source>
</evidence>
<evidence type="ECO:0000313" key="8">
    <source>
        <dbReference type="Proteomes" id="UP000321367"/>
    </source>
</evidence>
<keyword evidence="8" id="KW-1185">Reference proteome</keyword>
<dbReference type="Gene3D" id="3.40.640.10">
    <property type="entry name" value="Type I PLP-dependent aspartate aminotransferase-like (Major domain)"/>
    <property type="match status" value="1"/>
</dbReference>
<comment type="similarity">
    <text evidence="6">Belongs to the group II decarboxylase family.</text>
</comment>
<dbReference type="PANTHER" id="PTHR11999">
    <property type="entry name" value="GROUP II PYRIDOXAL-5-PHOSPHATE DECARBOXYLASE"/>
    <property type="match status" value="1"/>
</dbReference>
<dbReference type="AlphaFoldDB" id="A0A5C6ZP34"/>
<proteinExistence type="inferred from homology"/>
<reference evidence="7 8" key="1">
    <citation type="submission" date="2019-08" db="EMBL/GenBank/DDBJ databases">
        <title>Genome sequence of Gillisia hiemivivida IC154 (type strain).</title>
        <authorList>
            <person name="Bowman J.P."/>
        </authorList>
    </citation>
    <scope>NUCLEOTIDE SEQUENCE [LARGE SCALE GENOMIC DNA]</scope>
    <source>
        <strain evidence="7 8">IC154</strain>
    </source>
</reference>
<dbReference type="InterPro" id="IPR015424">
    <property type="entry name" value="PyrdxlP-dep_Trfase"/>
</dbReference>
<dbReference type="Proteomes" id="UP000321367">
    <property type="component" value="Unassembled WGS sequence"/>
</dbReference>
<evidence type="ECO:0000256" key="4">
    <source>
        <dbReference type="ARBA" id="ARBA00023239"/>
    </source>
</evidence>
<name>A0A5C6ZP34_9FLAO</name>
<dbReference type="PANTHER" id="PTHR11999:SF70">
    <property type="entry name" value="MIP05841P"/>
    <property type="match status" value="1"/>
</dbReference>
<dbReference type="EMBL" id="VORY01000030">
    <property type="protein sequence ID" value="TXD91916.1"/>
    <property type="molecule type" value="Genomic_DNA"/>
</dbReference>
<dbReference type="GO" id="GO:0019752">
    <property type="term" value="P:carboxylic acid metabolic process"/>
    <property type="evidence" value="ECO:0007669"/>
    <property type="project" value="InterPro"/>
</dbReference>
<dbReference type="GO" id="GO:0016831">
    <property type="term" value="F:carboxy-lyase activity"/>
    <property type="evidence" value="ECO:0007669"/>
    <property type="project" value="UniProtKB-KW"/>
</dbReference>
<dbReference type="GO" id="GO:0005737">
    <property type="term" value="C:cytoplasm"/>
    <property type="evidence" value="ECO:0007669"/>
    <property type="project" value="TreeGrafter"/>
</dbReference>
<comment type="caution">
    <text evidence="7">The sequence shown here is derived from an EMBL/GenBank/DDBJ whole genome shotgun (WGS) entry which is preliminary data.</text>
</comment>
<comment type="cofactor">
    <cofactor evidence="1 5 6">
        <name>pyridoxal 5'-phosphate</name>
        <dbReference type="ChEBI" id="CHEBI:597326"/>
    </cofactor>
</comment>
<sequence>MLKSQKKHKLWFHVDAAYVGFFKLVSEMSSKFEGIEKADSITLDPHKTFFLPFGTGTILI</sequence>
<dbReference type="SUPFAM" id="SSF53383">
    <property type="entry name" value="PLP-dependent transferases"/>
    <property type="match status" value="1"/>
</dbReference>
<organism evidence="7 8">
    <name type="scientific">Gillisia hiemivivida</name>
    <dbReference type="NCBI Taxonomy" id="291190"/>
    <lineage>
        <taxon>Bacteria</taxon>
        <taxon>Pseudomonadati</taxon>
        <taxon>Bacteroidota</taxon>
        <taxon>Flavobacteriia</taxon>
        <taxon>Flavobacteriales</taxon>
        <taxon>Flavobacteriaceae</taxon>
        <taxon>Gillisia</taxon>
    </lineage>
</organism>
<dbReference type="OrthoDB" id="9803665at2"/>